<accession>A0AA35VDY3</accession>
<evidence type="ECO:0000313" key="4">
    <source>
        <dbReference type="Proteomes" id="UP001177003"/>
    </source>
</evidence>
<gene>
    <name evidence="3" type="ORF">LSALG_LOCUS4979</name>
</gene>
<dbReference type="Pfam" id="PF00888">
    <property type="entry name" value="Cullin"/>
    <property type="match status" value="1"/>
</dbReference>
<dbReference type="SUPFAM" id="SSF74788">
    <property type="entry name" value="Cullin repeat-like"/>
    <property type="match status" value="1"/>
</dbReference>
<evidence type="ECO:0000313" key="3">
    <source>
        <dbReference type="EMBL" id="CAI9264325.1"/>
    </source>
</evidence>
<feature type="domain" description="Cullin N-terminal" evidence="2">
    <location>
        <begin position="14"/>
        <end position="162"/>
    </location>
</feature>
<organism evidence="3 4">
    <name type="scientific">Lactuca saligna</name>
    <name type="common">Willowleaf lettuce</name>
    <dbReference type="NCBI Taxonomy" id="75948"/>
    <lineage>
        <taxon>Eukaryota</taxon>
        <taxon>Viridiplantae</taxon>
        <taxon>Streptophyta</taxon>
        <taxon>Embryophyta</taxon>
        <taxon>Tracheophyta</taxon>
        <taxon>Spermatophyta</taxon>
        <taxon>Magnoliopsida</taxon>
        <taxon>eudicotyledons</taxon>
        <taxon>Gunneridae</taxon>
        <taxon>Pentapetalae</taxon>
        <taxon>asterids</taxon>
        <taxon>campanulids</taxon>
        <taxon>Asterales</taxon>
        <taxon>Asteraceae</taxon>
        <taxon>Cichorioideae</taxon>
        <taxon>Cichorieae</taxon>
        <taxon>Lactucinae</taxon>
        <taxon>Lactuca</taxon>
    </lineage>
</organism>
<reference evidence="3" key="1">
    <citation type="submission" date="2023-04" db="EMBL/GenBank/DDBJ databases">
        <authorList>
            <person name="Vijverberg K."/>
            <person name="Xiong W."/>
            <person name="Schranz E."/>
        </authorList>
    </citation>
    <scope>NUCLEOTIDE SEQUENCE</scope>
</reference>
<dbReference type="InterPro" id="IPR016159">
    <property type="entry name" value="Cullin_repeat-like_dom_sf"/>
</dbReference>
<sequence>MNLEEADPDYSDLKRVEHAIDAIYDKSGNDLTSEELSRISGKFVQDFFGESVYSGLVSITTLHLENVAKSVEASEDSNFLEELSQKWMDFNTALVEIGQILKGMDLTFVRNTRKTPVHVVCRNIWRDNIINSSNIAIRLKSTLLEAVRKERAGIHAAKFLVRHSEDADVHG</sequence>
<keyword evidence="4" id="KW-1185">Reference proteome</keyword>
<name>A0AA35VDY3_LACSI</name>
<dbReference type="AlphaFoldDB" id="A0AA35VDY3"/>
<dbReference type="Proteomes" id="UP001177003">
    <property type="component" value="Chromosome 0"/>
</dbReference>
<dbReference type="GO" id="GO:0006511">
    <property type="term" value="P:ubiquitin-dependent protein catabolic process"/>
    <property type="evidence" value="ECO:0007669"/>
    <property type="project" value="InterPro"/>
</dbReference>
<proteinExistence type="inferred from homology"/>
<dbReference type="Gene3D" id="1.20.1310.10">
    <property type="entry name" value="Cullin Repeats"/>
    <property type="match status" value="1"/>
</dbReference>
<dbReference type="EMBL" id="OX465086">
    <property type="protein sequence ID" value="CAI9264325.1"/>
    <property type="molecule type" value="Genomic_DNA"/>
</dbReference>
<dbReference type="GO" id="GO:0031625">
    <property type="term" value="F:ubiquitin protein ligase binding"/>
    <property type="evidence" value="ECO:0007669"/>
    <property type="project" value="InterPro"/>
</dbReference>
<protein>
    <recommendedName>
        <fullName evidence="2">Cullin N-terminal domain-containing protein</fullName>
    </recommendedName>
</protein>
<comment type="similarity">
    <text evidence="1">Belongs to the cullin family.</text>
</comment>
<dbReference type="InterPro" id="IPR045093">
    <property type="entry name" value="Cullin"/>
</dbReference>
<evidence type="ECO:0000259" key="2">
    <source>
        <dbReference type="Pfam" id="PF00888"/>
    </source>
</evidence>
<dbReference type="InterPro" id="IPR001373">
    <property type="entry name" value="Cullin_N"/>
</dbReference>
<evidence type="ECO:0000256" key="1">
    <source>
        <dbReference type="ARBA" id="ARBA00006019"/>
    </source>
</evidence>
<dbReference type="PANTHER" id="PTHR11932">
    <property type="entry name" value="CULLIN"/>
    <property type="match status" value="1"/>
</dbReference>